<dbReference type="InterPro" id="IPR005146">
    <property type="entry name" value="B3/B4_tRNA-bd"/>
</dbReference>
<dbReference type="InterPro" id="IPR041616">
    <property type="entry name" value="PheRS_beta_core"/>
</dbReference>
<comment type="caution">
    <text evidence="23">The sequence shown here is derived from an EMBL/GenBank/DDBJ whole genome shotgun (WGS) entry which is preliminary data.</text>
</comment>
<dbReference type="Pfam" id="PF03147">
    <property type="entry name" value="FDX-ACB"/>
    <property type="match status" value="1"/>
</dbReference>
<dbReference type="FunFam" id="3.50.40.10:FF:000001">
    <property type="entry name" value="Phenylalanine--tRNA ligase beta subunit"/>
    <property type="match status" value="1"/>
</dbReference>
<evidence type="ECO:0000256" key="10">
    <source>
        <dbReference type="ARBA" id="ARBA00022723"/>
    </source>
</evidence>
<dbReference type="HAMAP" id="MF_00283">
    <property type="entry name" value="Phe_tRNA_synth_beta1"/>
    <property type="match status" value="1"/>
</dbReference>
<keyword evidence="11" id="KW-0547">Nucleotide-binding</keyword>
<dbReference type="Pfam" id="PF03484">
    <property type="entry name" value="B5"/>
    <property type="match status" value="1"/>
</dbReference>
<dbReference type="InterPro" id="IPR045864">
    <property type="entry name" value="aa-tRNA-synth_II/BPL/LPL"/>
</dbReference>
<dbReference type="SUPFAM" id="SSF50249">
    <property type="entry name" value="Nucleic acid-binding proteins"/>
    <property type="match status" value="1"/>
</dbReference>
<dbReference type="Gene3D" id="3.30.56.10">
    <property type="match status" value="2"/>
</dbReference>
<comment type="catalytic activity">
    <reaction evidence="18">
        <text>tRNA(Phe) + L-phenylalanine + ATP = L-phenylalanyl-tRNA(Phe) + AMP + diphosphate + H(+)</text>
        <dbReference type="Rhea" id="RHEA:19413"/>
        <dbReference type="Rhea" id="RHEA-COMP:9668"/>
        <dbReference type="Rhea" id="RHEA-COMP:9699"/>
        <dbReference type="ChEBI" id="CHEBI:15378"/>
        <dbReference type="ChEBI" id="CHEBI:30616"/>
        <dbReference type="ChEBI" id="CHEBI:33019"/>
        <dbReference type="ChEBI" id="CHEBI:58095"/>
        <dbReference type="ChEBI" id="CHEBI:78442"/>
        <dbReference type="ChEBI" id="CHEBI:78531"/>
        <dbReference type="ChEBI" id="CHEBI:456215"/>
        <dbReference type="EC" id="6.1.1.20"/>
    </reaction>
</comment>
<evidence type="ECO:0000256" key="1">
    <source>
        <dbReference type="ARBA" id="ARBA00001946"/>
    </source>
</evidence>
<evidence type="ECO:0000256" key="4">
    <source>
        <dbReference type="ARBA" id="ARBA00011209"/>
    </source>
</evidence>
<dbReference type="Pfam" id="PF17759">
    <property type="entry name" value="tRNA_synthFbeta"/>
    <property type="match status" value="1"/>
</dbReference>
<evidence type="ECO:0000259" key="22">
    <source>
        <dbReference type="PROSITE" id="PS51483"/>
    </source>
</evidence>
<dbReference type="InterPro" id="IPR020825">
    <property type="entry name" value="Phe-tRNA_synthase-like_B3/B4"/>
</dbReference>
<evidence type="ECO:0000256" key="5">
    <source>
        <dbReference type="ARBA" id="ARBA00012814"/>
    </source>
</evidence>
<dbReference type="Gene3D" id="3.30.930.10">
    <property type="entry name" value="Bira Bifunctional Protein, Domain 2"/>
    <property type="match status" value="1"/>
</dbReference>
<evidence type="ECO:0000256" key="16">
    <source>
        <dbReference type="ARBA" id="ARBA00023146"/>
    </source>
</evidence>
<dbReference type="PROSITE" id="PS51483">
    <property type="entry name" value="B5"/>
    <property type="match status" value="1"/>
</dbReference>
<keyword evidence="16" id="KW-0030">Aminoacyl-tRNA synthetase</keyword>
<dbReference type="EC" id="6.1.1.20" evidence="5"/>
<evidence type="ECO:0000256" key="8">
    <source>
        <dbReference type="ARBA" id="ARBA00022555"/>
    </source>
</evidence>
<feature type="domain" description="TRNA-binding" evidence="20">
    <location>
        <begin position="1"/>
        <end position="48"/>
    </location>
</feature>
<evidence type="ECO:0000256" key="13">
    <source>
        <dbReference type="ARBA" id="ARBA00022842"/>
    </source>
</evidence>
<dbReference type="SUPFAM" id="SSF55681">
    <property type="entry name" value="Class II aaRS and biotin synthetases"/>
    <property type="match status" value="1"/>
</dbReference>
<keyword evidence="12" id="KW-0067">ATP-binding</keyword>
<dbReference type="PANTHER" id="PTHR10947:SF0">
    <property type="entry name" value="PHENYLALANINE--TRNA LIGASE BETA SUBUNIT"/>
    <property type="match status" value="1"/>
</dbReference>
<dbReference type="Pfam" id="PF03483">
    <property type="entry name" value="B3_4"/>
    <property type="match status" value="1"/>
</dbReference>
<dbReference type="PROSITE" id="PS51447">
    <property type="entry name" value="FDX_ACB"/>
    <property type="match status" value="1"/>
</dbReference>
<proteinExistence type="inferred from homology"/>
<dbReference type="Gene3D" id="3.50.40.10">
    <property type="entry name" value="Phenylalanyl-trna Synthetase, Chain B, domain 3"/>
    <property type="match status" value="1"/>
</dbReference>
<keyword evidence="7" id="KW-0963">Cytoplasm</keyword>
<keyword evidence="14 19" id="KW-0694">RNA-binding</keyword>
<evidence type="ECO:0000313" key="23">
    <source>
        <dbReference type="EMBL" id="HEV08864.1"/>
    </source>
</evidence>
<evidence type="ECO:0000256" key="17">
    <source>
        <dbReference type="ARBA" id="ARBA00033189"/>
    </source>
</evidence>
<keyword evidence="13" id="KW-0460">Magnesium</keyword>
<evidence type="ECO:0000256" key="18">
    <source>
        <dbReference type="ARBA" id="ARBA00049255"/>
    </source>
</evidence>
<evidence type="ECO:0000256" key="14">
    <source>
        <dbReference type="ARBA" id="ARBA00022884"/>
    </source>
</evidence>
<dbReference type="SMART" id="SM00874">
    <property type="entry name" value="B5"/>
    <property type="match status" value="1"/>
</dbReference>
<evidence type="ECO:0000259" key="21">
    <source>
        <dbReference type="PROSITE" id="PS51447"/>
    </source>
</evidence>
<dbReference type="PANTHER" id="PTHR10947">
    <property type="entry name" value="PHENYLALANYL-TRNA SYNTHETASE BETA CHAIN AND LEUCINE-RICH REPEAT-CONTAINING PROTEIN 47"/>
    <property type="match status" value="1"/>
</dbReference>
<dbReference type="SUPFAM" id="SSF56037">
    <property type="entry name" value="PheT/TilS domain"/>
    <property type="match status" value="1"/>
</dbReference>
<evidence type="ECO:0000256" key="9">
    <source>
        <dbReference type="ARBA" id="ARBA00022598"/>
    </source>
</evidence>
<feature type="domain" description="B5" evidence="22">
    <location>
        <begin position="296"/>
        <end position="372"/>
    </location>
</feature>
<evidence type="ECO:0000256" key="3">
    <source>
        <dbReference type="ARBA" id="ARBA00008653"/>
    </source>
</evidence>
<keyword evidence="15" id="KW-0648">Protein biosynthesis</keyword>
<dbReference type="SMART" id="SM00873">
    <property type="entry name" value="B3_4"/>
    <property type="match status" value="1"/>
</dbReference>
<gene>
    <name evidence="23" type="ORF">ENO34_00515</name>
</gene>
<dbReference type="GO" id="GO:0000287">
    <property type="term" value="F:magnesium ion binding"/>
    <property type="evidence" value="ECO:0007669"/>
    <property type="project" value="InterPro"/>
</dbReference>
<dbReference type="SUPFAM" id="SSF54991">
    <property type="entry name" value="Anticodon-binding domain of PheRS"/>
    <property type="match status" value="1"/>
</dbReference>
<dbReference type="EMBL" id="DSFC01000027">
    <property type="protein sequence ID" value="HEV08864.1"/>
    <property type="molecule type" value="Genomic_DNA"/>
</dbReference>
<dbReference type="InterPro" id="IPR012340">
    <property type="entry name" value="NA-bd_OB-fold"/>
</dbReference>
<dbReference type="Gene3D" id="3.30.70.380">
    <property type="entry name" value="Ferrodoxin-fold anticodon-binding domain"/>
    <property type="match status" value="1"/>
</dbReference>
<dbReference type="InterPro" id="IPR036690">
    <property type="entry name" value="Fdx_antiC-bd_sf"/>
</dbReference>
<protein>
    <recommendedName>
        <fullName evidence="6">Phenylalanine--tRNA ligase beta subunit</fullName>
        <ecNumber evidence="5">6.1.1.20</ecNumber>
    </recommendedName>
    <alternativeName>
        <fullName evidence="17">Phenylalanyl-tRNA synthetase beta subunit</fullName>
    </alternativeName>
</protein>
<comment type="cofactor">
    <cofactor evidence="1">
        <name>Mg(2+)</name>
        <dbReference type="ChEBI" id="CHEBI:18420"/>
    </cofactor>
</comment>
<comment type="similarity">
    <text evidence="3">Belongs to the phenylalanyl-tRNA synthetase beta subunit family. Type 1 subfamily.</text>
</comment>
<evidence type="ECO:0000256" key="12">
    <source>
        <dbReference type="ARBA" id="ARBA00022840"/>
    </source>
</evidence>
<keyword evidence="9 23" id="KW-0436">Ligase</keyword>
<dbReference type="GO" id="GO:0005524">
    <property type="term" value="F:ATP binding"/>
    <property type="evidence" value="ECO:0007669"/>
    <property type="project" value="UniProtKB-KW"/>
</dbReference>
<dbReference type="GO" id="GO:0006432">
    <property type="term" value="P:phenylalanyl-tRNA aminoacylation"/>
    <property type="evidence" value="ECO:0007669"/>
    <property type="project" value="InterPro"/>
</dbReference>
<keyword evidence="10" id="KW-0479">Metal-binding</keyword>
<dbReference type="Proteomes" id="UP000885621">
    <property type="component" value="Unassembled WGS sequence"/>
</dbReference>
<name>A0A831YD07_9AQUI</name>
<dbReference type="SUPFAM" id="SSF46955">
    <property type="entry name" value="Putative DNA-binding domain"/>
    <property type="match status" value="1"/>
</dbReference>
<evidence type="ECO:0000256" key="6">
    <source>
        <dbReference type="ARBA" id="ARBA00017032"/>
    </source>
</evidence>
<feature type="domain" description="FDX-ACB" evidence="21">
    <location>
        <begin position="614"/>
        <end position="704"/>
    </location>
</feature>
<dbReference type="AlphaFoldDB" id="A0A831YD07"/>
<comment type="subcellular location">
    <subcellularLocation>
        <location evidence="2">Cytoplasm</location>
    </subcellularLocation>
</comment>
<dbReference type="GO" id="GO:0000049">
    <property type="term" value="F:tRNA binding"/>
    <property type="evidence" value="ECO:0007669"/>
    <property type="project" value="UniProtKB-UniRule"/>
</dbReference>
<dbReference type="InterPro" id="IPR002547">
    <property type="entry name" value="tRNA-bd_dom"/>
</dbReference>
<sequence>LGRDIQPAKFGSYISEGMLLSLEELELEEKSEGIFILDPETPIGKDPNEILGLGQDDILEIEITPNRGDVLSVRGLAREIAAIFGLKRKDYSPNLPSVNEKVNINLNTEKVLRYKGTVIKNVSVSQSPLHIRLKLIKSGLSVINNIVDITNYILLQEGQPLHAFDLDKLEGDITVRHAFDGEKIVTLDGQERVLTQEDIVIADSKKALAIAGVIGGENSKIDENTKNILLESAVFDPSSVRKTAKRLGILTDSSYRFERGVDVENCSKASDKATELILSIAKGQLTATNDLYPKKYQPKTVVLRPQFVEKILGEKVQEQEIQKILSDLEIPVEKTGDVFNVSIPSFRAYDLEREIDLVEEVARIKGYDSFGPDYPSISTANFQKPTAYEFDIKVRQFFLHNGFTECLNYTFTSEEIYQTLKLPTPTLHIQNYILKTQSVMRDTLVVSLIQNQLENLRFGKKDLALFEISSAFFQDYESINVAGLVSGKLVEGFKYTSKVKTFDTNREWDFLTLKGVVENLFSYLGLDFELSDENILPFLHPFEAVNILINGKNVGYVGKLHPQVAIELEVPKNTWLFEIKLKYVSRQLNENPLKEGFLYTYYLNRKQTVFKELPKFPPVKRDLAFVVDTNVKVGKLMEDLRKASELVKTVRLFDVYFLSDTQKSVAFSVEFLNPEKVLSDEEVNAEVEEILNKLKLNYPDLELRK</sequence>
<feature type="non-terminal residue" evidence="23">
    <location>
        <position position="1"/>
    </location>
</feature>
<evidence type="ECO:0000256" key="19">
    <source>
        <dbReference type="PROSITE-ProRule" id="PRU00209"/>
    </source>
</evidence>
<evidence type="ECO:0000256" key="11">
    <source>
        <dbReference type="ARBA" id="ARBA00022741"/>
    </source>
</evidence>
<dbReference type="CDD" id="cd00769">
    <property type="entry name" value="PheRS_beta_core"/>
    <property type="match status" value="1"/>
</dbReference>
<evidence type="ECO:0000256" key="7">
    <source>
        <dbReference type="ARBA" id="ARBA00022490"/>
    </source>
</evidence>
<dbReference type="InterPro" id="IPR009061">
    <property type="entry name" value="DNA-bd_dom_put_sf"/>
</dbReference>
<dbReference type="InterPro" id="IPR004532">
    <property type="entry name" value="Phe-tRNA-ligase_IIc_bsu_bact"/>
</dbReference>
<accession>A0A831YD07</accession>
<evidence type="ECO:0000256" key="2">
    <source>
        <dbReference type="ARBA" id="ARBA00004496"/>
    </source>
</evidence>
<dbReference type="SMART" id="SM00896">
    <property type="entry name" value="FDX-ACB"/>
    <property type="match status" value="1"/>
</dbReference>
<dbReference type="GO" id="GO:0009328">
    <property type="term" value="C:phenylalanine-tRNA ligase complex"/>
    <property type="evidence" value="ECO:0007669"/>
    <property type="project" value="TreeGrafter"/>
</dbReference>
<keyword evidence="8 19" id="KW-0820">tRNA-binding</keyword>
<evidence type="ECO:0000256" key="15">
    <source>
        <dbReference type="ARBA" id="ARBA00022917"/>
    </source>
</evidence>
<reference evidence="23" key="1">
    <citation type="journal article" date="2020" name="mSystems">
        <title>Genome- and Community-Level Interaction Insights into Carbon Utilization and Element Cycling Functions of Hydrothermarchaeota in Hydrothermal Sediment.</title>
        <authorList>
            <person name="Zhou Z."/>
            <person name="Liu Y."/>
            <person name="Xu W."/>
            <person name="Pan J."/>
            <person name="Luo Z.H."/>
            <person name="Li M."/>
        </authorList>
    </citation>
    <scope>NUCLEOTIDE SEQUENCE [LARGE SCALE GENOMIC DNA]</scope>
    <source>
        <strain evidence="23">SpSt-1257</strain>
    </source>
</reference>
<dbReference type="InterPro" id="IPR005121">
    <property type="entry name" value="Fdx_antiC-bd"/>
</dbReference>
<dbReference type="InterPro" id="IPR045060">
    <property type="entry name" value="Phe-tRNA-ligase_IIc_bsu"/>
</dbReference>
<organism evidence="23">
    <name type="scientific">Sulfurihydrogenibium azorense</name>
    <dbReference type="NCBI Taxonomy" id="309806"/>
    <lineage>
        <taxon>Bacteria</taxon>
        <taxon>Pseudomonadati</taxon>
        <taxon>Aquificota</taxon>
        <taxon>Aquificia</taxon>
        <taxon>Aquificales</taxon>
        <taxon>Hydrogenothermaceae</taxon>
        <taxon>Sulfurihydrogenibium</taxon>
    </lineage>
</organism>
<dbReference type="InterPro" id="IPR005147">
    <property type="entry name" value="tRNA_synthase_B5-dom"/>
</dbReference>
<comment type="subunit">
    <text evidence="4">Tetramer of two alpha and two beta subunits.</text>
</comment>
<dbReference type="NCBIfam" id="TIGR00472">
    <property type="entry name" value="pheT_bact"/>
    <property type="match status" value="1"/>
</dbReference>
<dbReference type="GO" id="GO:0004826">
    <property type="term" value="F:phenylalanine-tRNA ligase activity"/>
    <property type="evidence" value="ECO:0007669"/>
    <property type="project" value="UniProtKB-EC"/>
</dbReference>
<evidence type="ECO:0000259" key="20">
    <source>
        <dbReference type="PROSITE" id="PS50886"/>
    </source>
</evidence>
<dbReference type="PROSITE" id="PS50886">
    <property type="entry name" value="TRBD"/>
    <property type="match status" value="1"/>
</dbReference>